<evidence type="ECO:0000313" key="2">
    <source>
        <dbReference type="EMBL" id="JAS15992.1"/>
    </source>
</evidence>
<feature type="compositionally biased region" description="Basic residues" evidence="1">
    <location>
        <begin position="16"/>
        <end position="26"/>
    </location>
</feature>
<gene>
    <name evidence="2" type="ORF">g.40422</name>
</gene>
<name>A0A1B6CRB3_9HEMI</name>
<feature type="non-terminal residue" evidence="2">
    <location>
        <position position="109"/>
    </location>
</feature>
<protein>
    <submittedName>
        <fullName evidence="2">Uncharacterized protein</fullName>
    </submittedName>
</protein>
<proteinExistence type="predicted"/>
<reference evidence="2" key="1">
    <citation type="submission" date="2015-12" db="EMBL/GenBank/DDBJ databases">
        <title>De novo transcriptome assembly of four potential Pierce s Disease insect vectors from Arizona vineyards.</title>
        <authorList>
            <person name="Tassone E.E."/>
        </authorList>
    </citation>
    <scope>NUCLEOTIDE SEQUENCE</scope>
</reference>
<accession>A0A1B6CRB3</accession>
<dbReference type="AlphaFoldDB" id="A0A1B6CRB3"/>
<organism evidence="2">
    <name type="scientific">Clastoptera arizonana</name>
    <name type="common">Arizona spittle bug</name>
    <dbReference type="NCBI Taxonomy" id="38151"/>
    <lineage>
        <taxon>Eukaryota</taxon>
        <taxon>Metazoa</taxon>
        <taxon>Ecdysozoa</taxon>
        <taxon>Arthropoda</taxon>
        <taxon>Hexapoda</taxon>
        <taxon>Insecta</taxon>
        <taxon>Pterygota</taxon>
        <taxon>Neoptera</taxon>
        <taxon>Paraneoptera</taxon>
        <taxon>Hemiptera</taxon>
        <taxon>Auchenorrhyncha</taxon>
        <taxon>Cercopoidea</taxon>
        <taxon>Clastopteridae</taxon>
        <taxon>Clastoptera</taxon>
    </lineage>
</organism>
<feature type="region of interest" description="Disordered" evidence="1">
    <location>
        <begin position="1"/>
        <end position="54"/>
    </location>
</feature>
<dbReference type="EMBL" id="GEDC01021306">
    <property type="protein sequence ID" value="JAS15992.1"/>
    <property type="molecule type" value="Transcribed_RNA"/>
</dbReference>
<sequence length="109" mass="12123">MSSVGGGGITNNFNHTKGKWAGKSRGRGYFGGRGRGFWRKQKNNNDIDKNNSSSRLNRSFANIQNNSSQPIINAIFKATLVPGQYKGWHFYHPQESFMEGSPTVNKTNA</sequence>
<evidence type="ECO:0000256" key="1">
    <source>
        <dbReference type="SAM" id="MobiDB-lite"/>
    </source>
</evidence>